<comment type="function">
    <text evidence="1">Binds mRNA; thus facilitating recognition of the initiation point. It is needed to translate mRNA with a short Shine-Dalgarno (SD) purine-rich sequence.</text>
</comment>
<dbReference type="EMBL" id="QSTD01000011">
    <property type="protein sequence ID" value="RGM27902.1"/>
    <property type="molecule type" value="Genomic_DNA"/>
</dbReference>
<evidence type="ECO:0000313" key="5">
    <source>
        <dbReference type="EMBL" id="NBH31688.1"/>
    </source>
</evidence>
<organism evidence="6 8">
    <name type="scientific">Staphylococcus warneri</name>
    <dbReference type="NCBI Taxonomy" id="1292"/>
    <lineage>
        <taxon>Bacteria</taxon>
        <taxon>Bacillati</taxon>
        <taxon>Bacillota</taxon>
        <taxon>Bacilli</taxon>
        <taxon>Bacillales</taxon>
        <taxon>Staphylococcaceae</taxon>
        <taxon>Staphylococcus</taxon>
    </lineage>
</organism>
<dbReference type="InterPro" id="IPR050437">
    <property type="entry name" value="Ribos_protein_bS1-like"/>
</dbReference>
<reference evidence="6 8" key="1">
    <citation type="journal article" date="2016" name="Front. Microbiol.">
        <title>Comprehensive Phylogenetic Analysis of Bovine Non-aureus Staphylococci Species Based on Whole-Genome Sequencing.</title>
        <authorList>
            <person name="Naushad S."/>
            <person name="Barkema H.W."/>
            <person name="Luby C."/>
            <person name="Condas L.A."/>
            <person name="Nobrega D.B."/>
            <person name="Carson D.A."/>
            <person name="De Buck J."/>
        </authorList>
    </citation>
    <scope>NUCLEOTIDE SEQUENCE [LARGE SCALE GENOMIC DNA]</scope>
    <source>
        <strain evidence="6 8">SNUC 2993</strain>
    </source>
</reference>
<dbReference type="AlphaFoldDB" id="A0A2T4PEZ4"/>
<dbReference type="GO" id="GO:0003729">
    <property type="term" value="F:mRNA binding"/>
    <property type="evidence" value="ECO:0007669"/>
    <property type="project" value="TreeGrafter"/>
</dbReference>
<dbReference type="CDD" id="cd05692">
    <property type="entry name" value="S1_RPS1_repeat_hs4"/>
    <property type="match status" value="1"/>
</dbReference>
<dbReference type="PANTHER" id="PTHR10724:SF10">
    <property type="entry name" value="S1 RNA-BINDING DOMAIN-CONTAINING PROTEIN 1"/>
    <property type="match status" value="1"/>
</dbReference>
<dbReference type="SUPFAM" id="SSF50249">
    <property type="entry name" value="Nucleic acid-binding proteins"/>
    <property type="match status" value="1"/>
</dbReference>
<dbReference type="InterPro" id="IPR012340">
    <property type="entry name" value="NA-bd_OB-fold"/>
</dbReference>
<dbReference type="EMBL" id="QXWP01000010">
    <property type="protein sequence ID" value="NBH31688.1"/>
    <property type="molecule type" value="Genomic_DNA"/>
</dbReference>
<dbReference type="RefSeq" id="WP_002451742.1">
    <property type="nucleotide sequence ID" value="NZ_CABMFV010000011.1"/>
</dbReference>
<dbReference type="Proteomes" id="UP000481807">
    <property type="component" value="Unassembled WGS sequence"/>
</dbReference>
<dbReference type="GO" id="GO:0006412">
    <property type="term" value="P:translation"/>
    <property type="evidence" value="ECO:0007669"/>
    <property type="project" value="TreeGrafter"/>
</dbReference>
<feature type="compositionally biased region" description="Basic residues" evidence="2">
    <location>
        <begin position="74"/>
        <end position="92"/>
    </location>
</feature>
<dbReference type="GeneID" id="58061059"/>
<reference evidence="4 11" key="5">
    <citation type="submission" date="2020-03" db="EMBL/GenBank/DDBJ databases">
        <title>Comparative genetics of Staphylococcus warneri persistents from caprine mastitis.</title>
        <authorList>
            <person name="Franca C.A."/>
            <person name="Rosa D.S."/>
            <person name="Silva A."/>
            <person name="Rodrigues D.L.N."/>
            <person name="Santos R.G."/>
            <person name="Castillo R.E.H."/>
            <person name="Moreira M.A.S."/>
            <person name="Lima M.C."/>
            <person name="Gouveia G.V."/>
            <person name="Gouveia J.J.S."/>
            <person name="Souza R.F.S."/>
            <person name="Bertram B."/>
            <person name="Azevedo V."/>
            <person name="Costa M."/>
        </authorList>
    </citation>
    <scope>NUCLEOTIDE SEQUENCE [LARGE SCALE GENOMIC DNA]</scope>
    <source>
        <strain evidence="4 11">Cap 9.2</strain>
    </source>
</reference>
<dbReference type="STRING" id="1194526.A284_10810"/>
<comment type="caution">
    <text evidence="6">The sequence shown here is derived from an EMBL/GenBank/DDBJ whole genome shotgun (WGS) entry which is preliminary data.</text>
</comment>
<keyword evidence="11" id="KW-1185">Reference proteome</keyword>
<proteinExistence type="predicted"/>
<evidence type="ECO:0000313" key="6">
    <source>
        <dbReference type="EMBL" id="PTI50678.1"/>
    </source>
</evidence>
<evidence type="ECO:0000313" key="8">
    <source>
        <dbReference type="Proteomes" id="UP000240717"/>
    </source>
</evidence>
<evidence type="ECO:0000313" key="9">
    <source>
        <dbReference type="Proteomes" id="UP000261016"/>
    </source>
</evidence>
<dbReference type="GO" id="GO:0003735">
    <property type="term" value="F:structural constituent of ribosome"/>
    <property type="evidence" value="ECO:0007669"/>
    <property type="project" value="TreeGrafter"/>
</dbReference>
<dbReference type="PROSITE" id="PS50126">
    <property type="entry name" value="S1"/>
    <property type="match status" value="1"/>
</dbReference>
<dbReference type="Gene3D" id="2.40.50.140">
    <property type="entry name" value="Nucleic acid-binding proteins"/>
    <property type="match status" value="1"/>
</dbReference>
<dbReference type="NCBIfam" id="NF006363">
    <property type="entry name" value="PRK08582.1"/>
    <property type="match status" value="1"/>
</dbReference>
<evidence type="ECO:0000313" key="11">
    <source>
        <dbReference type="Proteomes" id="UP000814367"/>
    </source>
</evidence>
<evidence type="ECO:0000313" key="10">
    <source>
        <dbReference type="Proteomes" id="UP000481807"/>
    </source>
</evidence>
<dbReference type="EMBL" id="PZEV01000024">
    <property type="protein sequence ID" value="PTI50678.1"/>
    <property type="molecule type" value="Genomic_DNA"/>
</dbReference>
<dbReference type="Pfam" id="PF00575">
    <property type="entry name" value="S1"/>
    <property type="match status" value="1"/>
</dbReference>
<dbReference type="InterPro" id="IPR003029">
    <property type="entry name" value="S1_domain"/>
</dbReference>
<evidence type="ECO:0000256" key="1">
    <source>
        <dbReference type="ARBA" id="ARBA00025604"/>
    </source>
</evidence>
<gene>
    <name evidence="6" type="ORF">BU085_07910</name>
    <name evidence="5" type="ORF">D3Z30_11955</name>
    <name evidence="7" type="ORF">DXC19_12160</name>
    <name evidence="4" type="ORF">G8J23_11255</name>
</gene>
<dbReference type="Proteomes" id="UP000814367">
    <property type="component" value="Unassembled WGS sequence"/>
</dbReference>
<feature type="compositionally biased region" description="Basic and acidic residues" evidence="2">
    <location>
        <begin position="97"/>
        <end position="128"/>
    </location>
</feature>
<feature type="region of interest" description="Disordered" evidence="2">
    <location>
        <begin position="71"/>
        <end position="135"/>
    </location>
</feature>
<reference evidence="6" key="2">
    <citation type="submission" date="2018-03" db="EMBL/GenBank/DDBJ databases">
        <authorList>
            <person name="Keele B.F."/>
        </authorList>
    </citation>
    <scope>NUCLEOTIDE SEQUENCE</scope>
    <source>
        <strain evidence="6">SNUC 2993</strain>
    </source>
</reference>
<dbReference type="SMART" id="SM00316">
    <property type="entry name" value="S1"/>
    <property type="match status" value="1"/>
</dbReference>
<reference evidence="5 10" key="4">
    <citation type="submission" date="2018-08" db="EMBL/GenBank/DDBJ databases">
        <title>Murine metabolic-syndrome-specific gut microbial biobank.</title>
        <authorList>
            <person name="Liu C."/>
        </authorList>
    </citation>
    <scope>NUCLEOTIDE SEQUENCE [LARGE SCALE GENOMIC DNA]</scope>
    <source>
        <strain evidence="5 10">1XD21-27</strain>
    </source>
</reference>
<feature type="domain" description="S1 motif" evidence="3">
    <location>
        <begin position="6"/>
        <end position="74"/>
    </location>
</feature>
<dbReference type="EMBL" id="JAANHJ010000001">
    <property type="protein sequence ID" value="MCG6226553.1"/>
    <property type="molecule type" value="Genomic_DNA"/>
</dbReference>
<sequence length="135" mass="14980">MSIEVGNKLKGKVTGIKKFGAFVELPEGKSGLVHISEVADNYVENVEDHLSLGDEVEVKVLSIADDGKISLSIKKAKDRPQRKPQHNNKSHQSKPAPKGEDFEKKLSNFLKDSEDKLTSIKRQTESRRGGKGSRR</sequence>
<evidence type="ECO:0000259" key="3">
    <source>
        <dbReference type="PROSITE" id="PS50126"/>
    </source>
</evidence>
<dbReference type="PANTHER" id="PTHR10724">
    <property type="entry name" value="30S RIBOSOMAL PROTEIN S1"/>
    <property type="match status" value="1"/>
</dbReference>
<dbReference type="Proteomes" id="UP000261016">
    <property type="component" value="Unassembled WGS sequence"/>
</dbReference>
<evidence type="ECO:0000256" key="2">
    <source>
        <dbReference type="SAM" id="MobiDB-lite"/>
    </source>
</evidence>
<accession>A0A2T4PEZ4</accession>
<protein>
    <submittedName>
        <fullName evidence="6">RNA-binding protein S1</fullName>
    </submittedName>
</protein>
<evidence type="ECO:0000313" key="7">
    <source>
        <dbReference type="EMBL" id="RGM27902.1"/>
    </source>
</evidence>
<reference evidence="7 9" key="3">
    <citation type="submission" date="2018-08" db="EMBL/GenBank/DDBJ databases">
        <title>A genome reference for cultivated species of the human gut microbiota.</title>
        <authorList>
            <person name="Zou Y."/>
            <person name="Xue W."/>
            <person name="Luo G."/>
        </authorList>
    </citation>
    <scope>NUCLEOTIDE SEQUENCE [LARGE SCALE GENOMIC DNA]</scope>
    <source>
        <strain evidence="7 9">OM08-17AT</strain>
    </source>
</reference>
<dbReference type="FunFam" id="2.40.50.140:FF:000059">
    <property type="entry name" value="S1 RNA binding protein"/>
    <property type="match status" value="1"/>
</dbReference>
<evidence type="ECO:0000313" key="4">
    <source>
        <dbReference type="EMBL" id="MCG6226553.1"/>
    </source>
</evidence>
<name>A0A2T4PEZ4_STAWA</name>
<dbReference type="Proteomes" id="UP000240717">
    <property type="component" value="Unassembled WGS sequence"/>
</dbReference>